<organism evidence="1 2">
    <name type="scientific">Dyadobacter jiangsuensis</name>
    <dbReference type="NCBI Taxonomy" id="1591085"/>
    <lineage>
        <taxon>Bacteria</taxon>
        <taxon>Pseudomonadati</taxon>
        <taxon>Bacteroidota</taxon>
        <taxon>Cytophagia</taxon>
        <taxon>Cytophagales</taxon>
        <taxon>Spirosomataceae</taxon>
        <taxon>Dyadobacter</taxon>
    </lineage>
</organism>
<dbReference type="AlphaFoldDB" id="A0A2P8G442"/>
<keyword evidence="2" id="KW-1185">Reference proteome</keyword>
<dbReference type="Proteomes" id="UP000241964">
    <property type="component" value="Unassembled WGS sequence"/>
</dbReference>
<evidence type="ECO:0000313" key="1">
    <source>
        <dbReference type="EMBL" id="PSL28655.1"/>
    </source>
</evidence>
<evidence type="ECO:0000313" key="2">
    <source>
        <dbReference type="Proteomes" id="UP000241964"/>
    </source>
</evidence>
<sequence length="67" mass="7896">MHYTVTIDVLNDNALDLLRNLENLGLIRLHESTLQMKDTSGIRFLKGKMTKQPVEEIEREFRRLRGK</sequence>
<proteinExistence type="predicted"/>
<gene>
    <name evidence="1" type="ORF">CLV60_106258</name>
</gene>
<protein>
    <submittedName>
        <fullName evidence="1">Uncharacterized protein</fullName>
    </submittedName>
</protein>
<name>A0A2P8G442_9BACT</name>
<dbReference type="RefSeq" id="WP_106596096.1">
    <property type="nucleotide sequence ID" value="NZ_PYAS01000006.1"/>
</dbReference>
<comment type="caution">
    <text evidence="1">The sequence shown here is derived from an EMBL/GenBank/DDBJ whole genome shotgun (WGS) entry which is preliminary data.</text>
</comment>
<dbReference type="EMBL" id="PYAS01000006">
    <property type="protein sequence ID" value="PSL28655.1"/>
    <property type="molecule type" value="Genomic_DNA"/>
</dbReference>
<accession>A0A2P8G442</accession>
<dbReference type="OrthoDB" id="9924700at2"/>
<reference evidence="1 2" key="1">
    <citation type="submission" date="2018-03" db="EMBL/GenBank/DDBJ databases">
        <title>Genomic Encyclopedia of Archaeal and Bacterial Type Strains, Phase II (KMG-II): from individual species to whole genera.</title>
        <authorList>
            <person name="Goeker M."/>
        </authorList>
    </citation>
    <scope>NUCLEOTIDE SEQUENCE [LARGE SCALE GENOMIC DNA]</scope>
    <source>
        <strain evidence="1 2">DSM 29057</strain>
    </source>
</reference>